<dbReference type="Pfam" id="PF13439">
    <property type="entry name" value="Glyco_transf_4"/>
    <property type="match status" value="1"/>
</dbReference>
<dbReference type="Pfam" id="PF00534">
    <property type="entry name" value="Glycos_transf_1"/>
    <property type="match status" value="1"/>
</dbReference>
<keyword evidence="7" id="KW-1185">Reference proteome</keyword>
<dbReference type="GO" id="GO:1901137">
    <property type="term" value="P:carbohydrate derivative biosynthetic process"/>
    <property type="evidence" value="ECO:0007669"/>
    <property type="project" value="UniProtKB-ARBA"/>
</dbReference>
<dbReference type="GO" id="GO:0102710">
    <property type="term" value="F:D-inositol-3-phosphate glycosyltransferase activity"/>
    <property type="evidence" value="ECO:0007669"/>
    <property type="project" value="UniProtKB-EC"/>
</dbReference>
<evidence type="ECO:0000313" key="6">
    <source>
        <dbReference type="EMBL" id="MQY03684.1"/>
    </source>
</evidence>
<dbReference type="RefSeq" id="WP_328593933.1">
    <property type="nucleotide sequence ID" value="NZ_WEGH01000001.1"/>
</dbReference>
<feature type="domain" description="Glycosyltransferase subfamily 4-like N-terminal" evidence="5">
    <location>
        <begin position="31"/>
        <end position="188"/>
    </location>
</feature>
<evidence type="ECO:0000259" key="5">
    <source>
        <dbReference type="Pfam" id="PF13439"/>
    </source>
</evidence>
<gene>
    <name evidence="6" type="primary">mshA_3</name>
    <name evidence="6" type="ORF">ACRB68_17290</name>
</gene>
<dbReference type="PANTHER" id="PTHR45947:SF3">
    <property type="entry name" value="SULFOQUINOVOSYL TRANSFERASE SQD2"/>
    <property type="match status" value="1"/>
</dbReference>
<name>A0A7K0BSM8_9ACTN</name>
<feature type="domain" description="Glycosyl transferase family 1" evidence="4">
    <location>
        <begin position="199"/>
        <end position="316"/>
    </location>
</feature>
<evidence type="ECO:0000313" key="7">
    <source>
        <dbReference type="Proteomes" id="UP000487268"/>
    </source>
</evidence>
<reference evidence="6 7" key="1">
    <citation type="submission" date="2019-10" db="EMBL/GenBank/DDBJ databases">
        <title>Actinomadura rubteroloni sp. nov. and Actinomadura macrotermitis sp. nov., isolated from the gut of fungus growing-termite Macrotermes natalensis.</title>
        <authorList>
            <person name="Benndorf R."/>
            <person name="Martin K."/>
            <person name="Kuefner M."/>
            <person name="De Beer W."/>
            <person name="Kaster A.-K."/>
            <person name="Vollmers J."/>
            <person name="Poulsen M."/>
            <person name="Beemelmanns C."/>
        </authorList>
    </citation>
    <scope>NUCLEOTIDE SEQUENCE [LARGE SCALE GENOMIC DNA]</scope>
    <source>
        <strain evidence="6 7">RB68</strain>
    </source>
</reference>
<sequence length="400" mass="42685">MTAAGTAADPAAGPAKPPPRILHVITGLEHGGAERQLVALLRHLPWPCEVVTLTGPGALGAELAARGVPVHQVPMRSNHDLRALPRLVRLMRRGRYDVVHTHLYRACVFGRTAAWLAGVPRVVATEHSLGDGQLEGRPTGAGVRALYRVTERFGSATVAVSPTVHGRLRAWGVPERRLTVIPNGIDPAAFAHRPDRRAALRRRLGIGETEFVVGAVGRLVATKRFDLLIEAFAATPSGRLLLAGDGPLRRPLEEQARRLGVASRVTFLGRTGDVAGVLAAMDLFAAPSDQETFGLGVLEALAAGLPVLYTACPALEDLPAAEAPDATRLPGRLADWQAALAGHCAGPPARRDVPAAVARYDIAGHVDRLMRLYRYGLDQHGLDDTPDRERTGGLPTRGMR</sequence>
<protein>
    <submittedName>
        <fullName evidence="6">D-inositol-3-phosphate glycosyltransferase</fullName>
        <ecNumber evidence="6">2.4.1.250</ecNumber>
    </submittedName>
</protein>
<dbReference type="SUPFAM" id="SSF53756">
    <property type="entry name" value="UDP-Glycosyltransferase/glycogen phosphorylase"/>
    <property type="match status" value="1"/>
</dbReference>
<keyword evidence="1 6" id="KW-0328">Glycosyltransferase</keyword>
<dbReference type="EC" id="2.4.1.250" evidence="6"/>
<feature type="compositionally biased region" description="Basic and acidic residues" evidence="3">
    <location>
        <begin position="381"/>
        <end position="391"/>
    </location>
</feature>
<organism evidence="6 7">
    <name type="scientific">Actinomadura macrotermitis</name>
    <dbReference type="NCBI Taxonomy" id="2585200"/>
    <lineage>
        <taxon>Bacteria</taxon>
        <taxon>Bacillati</taxon>
        <taxon>Actinomycetota</taxon>
        <taxon>Actinomycetes</taxon>
        <taxon>Streptosporangiales</taxon>
        <taxon>Thermomonosporaceae</taxon>
        <taxon>Actinomadura</taxon>
    </lineage>
</organism>
<accession>A0A7K0BSM8</accession>
<evidence type="ECO:0000256" key="2">
    <source>
        <dbReference type="ARBA" id="ARBA00022679"/>
    </source>
</evidence>
<dbReference type="InterPro" id="IPR001296">
    <property type="entry name" value="Glyco_trans_1"/>
</dbReference>
<dbReference type="InterPro" id="IPR028098">
    <property type="entry name" value="Glyco_trans_4-like_N"/>
</dbReference>
<proteinExistence type="predicted"/>
<dbReference type="Proteomes" id="UP000487268">
    <property type="component" value="Unassembled WGS sequence"/>
</dbReference>
<comment type="caution">
    <text evidence="6">The sequence shown here is derived from an EMBL/GenBank/DDBJ whole genome shotgun (WGS) entry which is preliminary data.</text>
</comment>
<keyword evidence="2 6" id="KW-0808">Transferase</keyword>
<evidence type="ECO:0000259" key="4">
    <source>
        <dbReference type="Pfam" id="PF00534"/>
    </source>
</evidence>
<dbReference type="Gene3D" id="3.40.50.2000">
    <property type="entry name" value="Glycogen Phosphorylase B"/>
    <property type="match status" value="2"/>
</dbReference>
<dbReference type="AlphaFoldDB" id="A0A7K0BSM8"/>
<feature type="region of interest" description="Disordered" evidence="3">
    <location>
        <begin position="381"/>
        <end position="400"/>
    </location>
</feature>
<dbReference type="EMBL" id="WEGH01000001">
    <property type="protein sequence ID" value="MQY03684.1"/>
    <property type="molecule type" value="Genomic_DNA"/>
</dbReference>
<dbReference type="InterPro" id="IPR050194">
    <property type="entry name" value="Glycosyltransferase_grp1"/>
</dbReference>
<evidence type="ECO:0000256" key="1">
    <source>
        <dbReference type="ARBA" id="ARBA00022676"/>
    </source>
</evidence>
<evidence type="ECO:0000256" key="3">
    <source>
        <dbReference type="SAM" id="MobiDB-lite"/>
    </source>
</evidence>
<dbReference type="PANTHER" id="PTHR45947">
    <property type="entry name" value="SULFOQUINOVOSYL TRANSFERASE SQD2"/>
    <property type="match status" value="1"/>
</dbReference>